<evidence type="ECO:0000313" key="2">
    <source>
        <dbReference type="Proteomes" id="UP000245618"/>
    </source>
</evidence>
<keyword evidence="2" id="KW-1185">Reference proteome</keyword>
<sequence length="150" mass="16673">MSKNVEIKLIVDASSLYAMKDPTQKEVENACKLEDNNNGNSPNGTIDDFTSQVYLDKEVKWKGKTKDNGYSIAIDCITYEPKTKDPNDEDFFDETVINGSGGKNGEVNAKVKNNKKLIGKIDVYSINFSSHNHDSSSYSFHIDPKLLGNS</sequence>
<name>A0A2U1JW44_9FLAO</name>
<dbReference type="RefSeq" id="WP_116762901.1">
    <property type="nucleotide sequence ID" value="NZ_QCZH01000008.1"/>
</dbReference>
<gene>
    <name evidence="1" type="ORF">DB891_09500</name>
</gene>
<comment type="caution">
    <text evidence="1">The sequence shown here is derived from an EMBL/GenBank/DDBJ whole genome shotgun (WGS) entry which is preliminary data.</text>
</comment>
<dbReference type="Proteomes" id="UP000245618">
    <property type="component" value="Unassembled WGS sequence"/>
</dbReference>
<dbReference type="EMBL" id="QCZH01000008">
    <property type="protein sequence ID" value="PWA09164.1"/>
    <property type="molecule type" value="Genomic_DNA"/>
</dbReference>
<dbReference type="AlphaFoldDB" id="A0A2U1JW44"/>
<reference evidence="1 2" key="1">
    <citation type="submission" date="2018-04" db="EMBL/GenBank/DDBJ databases">
        <title>Flavobacterium sp. nov., isolated from glacier ice.</title>
        <authorList>
            <person name="Liu Q."/>
            <person name="Xin Y.-H."/>
        </authorList>
    </citation>
    <scope>NUCLEOTIDE SEQUENCE [LARGE SCALE GENOMIC DNA]</scope>
    <source>
        <strain evidence="1 2">LB2P30</strain>
    </source>
</reference>
<accession>A0A2U1JW44</accession>
<organism evidence="1 2">
    <name type="scientific">Flavobacterium laiguense</name>
    <dbReference type="NCBI Taxonomy" id="2169409"/>
    <lineage>
        <taxon>Bacteria</taxon>
        <taxon>Pseudomonadati</taxon>
        <taxon>Bacteroidota</taxon>
        <taxon>Flavobacteriia</taxon>
        <taxon>Flavobacteriales</taxon>
        <taxon>Flavobacteriaceae</taxon>
        <taxon>Flavobacterium</taxon>
    </lineage>
</organism>
<dbReference type="OrthoDB" id="1354019at2"/>
<evidence type="ECO:0000313" key="1">
    <source>
        <dbReference type="EMBL" id="PWA09164.1"/>
    </source>
</evidence>
<protein>
    <submittedName>
        <fullName evidence="1">Uncharacterized protein</fullName>
    </submittedName>
</protein>
<proteinExistence type="predicted"/>